<dbReference type="Proteomes" id="UP000000310">
    <property type="component" value="Chromosome"/>
</dbReference>
<dbReference type="RefSeq" id="WP_013634558.1">
    <property type="nucleotide sequence ID" value="NC_015177.1"/>
</dbReference>
<evidence type="ECO:0000313" key="2">
    <source>
        <dbReference type="Proteomes" id="UP000000310"/>
    </source>
</evidence>
<dbReference type="InterPro" id="IPR041662">
    <property type="entry name" value="SusD-like_2"/>
</dbReference>
<dbReference type="PROSITE" id="PS51257">
    <property type="entry name" value="PROKAR_LIPOPROTEIN"/>
    <property type="match status" value="1"/>
</dbReference>
<evidence type="ECO:0008006" key="3">
    <source>
        <dbReference type="Google" id="ProtNLM"/>
    </source>
</evidence>
<dbReference type="Pfam" id="PF12771">
    <property type="entry name" value="SusD-like_2"/>
    <property type="match status" value="1"/>
</dbReference>
<sequence>MKSNLLFLYICVLGLFSCTKDFKEINTDPNRPVKVEPDFLFTTSIFETMNLYGGNMNRVVFFNYTQHYSGFQGSFQRYTYSHSENTAYWVDTYIKSLQPVHQIEQNFKDNPAYKNRVAIARIWKNYILSNAVSIWGSIPTDGALNGDPSIPYTKEQDVYYKLLDDLKILSESIDLSGDTFSAAADKVYGGDLLKWKKFANTLRLRIALRISNEAPNGDPETAKRVVQEISRNEDAIIKTQNETAAANWGTTSDTWSPLYDRVVYNYTANKATIPVLCESLVYHTLPYGDPRIGIYAQRATQGPKKGEYFGQNISYGGGSTFSGGLENPHSGLKQDDYSYIGERFLKPDAEYVFLSYAEACFLKAEAALKGWWGTSNAAGYYYEGIDASFNRYGLSSAQANTYKNTPGIKWGTASDTVGRQAQFKDWLRICSSYVPAGDFSRQITMQHWLAIPMQGVDAWALIRRTRVLEFQPQFATYDGDYAYLPDRILYPIDEYQTNRAEVEKAVSWLSGPDDLFTKLWFALPLKKNPYLPH</sequence>
<reference evidence="1 2" key="1">
    <citation type="journal article" date="2011" name="Stand. Genomic Sci.">
        <title>Complete genome sequence of the gliding, heparinolytic Pedobacter saltans type strain (113).</title>
        <authorList>
            <person name="Liolios K."/>
            <person name="Sikorski J."/>
            <person name="Lu M."/>
            <person name="Nolan M."/>
            <person name="Lapidus A."/>
            <person name="Lucas S."/>
            <person name="Hammon N."/>
            <person name="Deshpande S."/>
            <person name="Cheng J.F."/>
            <person name="Tapia R."/>
            <person name="Han C."/>
            <person name="Goodwin L."/>
            <person name="Pitluck S."/>
            <person name="Huntemann M."/>
            <person name="Ivanova N."/>
            <person name="Pagani I."/>
            <person name="Mavromatis K."/>
            <person name="Ovchinikova G."/>
            <person name="Pati A."/>
            <person name="Chen A."/>
            <person name="Palaniappan K."/>
            <person name="Land M."/>
            <person name="Hauser L."/>
            <person name="Brambilla E.M."/>
            <person name="Kotsyurbenko O."/>
            <person name="Rohde M."/>
            <person name="Tindall B.J."/>
            <person name="Abt B."/>
            <person name="Goker M."/>
            <person name="Detter J.C."/>
            <person name="Woyke T."/>
            <person name="Bristow J."/>
            <person name="Eisen J.A."/>
            <person name="Markowitz V."/>
            <person name="Hugenholtz P."/>
            <person name="Klenk H.P."/>
            <person name="Kyrpides N.C."/>
        </authorList>
    </citation>
    <scope>NUCLEOTIDE SEQUENCE [LARGE SCALE GENOMIC DNA]</scope>
    <source>
        <strain evidence="2">ATCC 51119 / DSM 12145 / JCM 21818 / LMG 10337 / NBRC 100064 / NCIMB 13643</strain>
    </source>
</reference>
<dbReference type="eggNOG" id="COG4198">
    <property type="taxonomic scope" value="Bacteria"/>
</dbReference>
<organism evidence="1 2">
    <name type="scientific">Pseudopedobacter saltans (strain ATCC 51119 / DSM 12145 / JCM 21818 / CCUG 39354 / LMG 10337 / NBRC 100064 / NCIMB 13643)</name>
    <name type="common">Pedobacter saltans</name>
    <dbReference type="NCBI Taxonomy" id="762903"/>
    <lineage>
        <taxon>Bacteria</taxon>
        <taxon>Pseudomonadati</taxon>
        <taxon>Bacteroidota</taxon>
        <taxon>Sphingobacteriia</taxon>
        <taxon>Sphingobacteriales</taxon>
        <taxon>Sphingobacteriaceae</taxon>
        <taxon>Pseudopedobacter</taxon>
    </lineage>
</organism>
<dbReference type="OrthoDB" id="9766256at2"/>
<dbReference type="AlphaFoldDB" id="F0SF07"/>
<proteinExistence type="predicted"/>
<protein>
    <recommendedName>
        <fullName evidence="3">SusD/RagB family nutrient-binding outer membrane lipoprotein</fullName>
    </recommendedName>
</protein>
<dbReference type="SUPFAM" id="SSF48452">
    <property type="entry name" value="TPR-like"/>
    <property type="match status" value="1"/>
</dbReference>
<dbReference type="HOGENOM" id="CLU_025928_1_0_10"/>
<dbReference type="STRING" id="762903.Pedsa_3545"/>
<evidence type="ECO:0000313" key="1">
    <source>
        <dbReference type="EMBL" id="ADY54075.1"/>
    </source>
</evidence>
<reference evidence="2" key="2">
    <citation type="submission" date="2011-02" db="EMBL/GenBank/DDBJ databases">
        <title>The complete genome of Pedobacter saltans DSM 12145.</title>
        <authorList>
            <consortium name="US DOE Joint Genome Institute (JGI-PGF)"/>
            <person name="Lucas S."/>
            <person name="Copeland A."/>
            <person name="Lapidus A."/>
            <person name="Bruce D."/>
            <person name="Goodwin L."/>
            <person name="Pitluck S."/>
            <person name="Kyrpides N."/>
            <person name="Mavromatis K."/>
            <person name="Pagani I."/>
            <person name="Ivanova N."/>
            <person name="Ovchinnikova G."/>
            <person name="Lu M."/>
            <person name="Detter J.C."/>
            <person name="Han C."/>
            <person name="Land M."/>
            <person name="Hauser L."/>
            <person name="Markowitz V."/>
            <person name="Cheng J.-F."/>
            <person name="Hugenholtz P."/>
            <person name="Woyke T."/>
            <person name="Wu D."/>
            <person name="Tindall B."/>
            <person name="Pomrenke H.G."/>
            <person name="Brambilla E."/>
            <person name="Klenk H.-P."/>
            <person name="Eisen J.A."/>
        </authorList>
    </citation>
    <scope>NUCLEOTIDE SEQUENCE [LARGE SCALE GENOMIC DNA]</scope>
    <source>
        <strain evidence="2">ATCC 51119 / DSM 12145 / JCM 21818 / LMG 10337 / NBRC 100064 / NCIMB 13643</strain>
    </source>
</reference>
<dbReference type="EMBL" id="CP002545">
    <property type="protein sequence ID" value="ADY54075.1"/>
    <property type="molecule type" value="Genomic_DNA"/>
</dbReference>
<dbReference type="Gene3D" id="1.25.40.390">
    <property type="match status" value="1"/>
</dbReference>
<keyword evidence="2" id="KW-1185">Reference proteome</keyword>
<dbReference type="InterPro" id="IPR011990">
    <property type="entry name" value="TPR-like_helical_dom_sf"/>
</dbReference>
<gene>
    <name evidence="1" type="ordered locus">Pedsa_3545</name>
</gene>
<dbReference type="KEGG" id="psn:Pedsa_3545"/>
<accession>F0SF07</accession>
<name>F0SF07_PSESL</name>